<dbReference type="SMART" id="SM00382">
    <property type="entry name" value="AAA"/>
    <property type="match status" value="1"/>
</dbReference>
<evidence type="ECO:0000313" key="5">
    <source>
        <dbReference type="Proteomes" id="UP000309186"/>
    </source>
</evidence>
<accession>A0A5R9PZT5</accession>
<dbReference type="InterPro" id="IPR029493">
    <property type="entry name" value="RecD2-like_HHH"/>
</dbReference>
<protein>
    <recommendedName>
        <fullName evidence="3">AAA+ ATPase domain-containing protein</fullName>
    </recommendedName>
</protein>
<sequence>MGVFEGELQIRKIRRRGGSGGVIFSAVAIGSNQRFVVKANHKIARSPSLFREMHIWHVKGQVEQTPIKWKDGTTVIEKTITPTKMDFVKAAHENLKRLLAESPDFKGISEIKAEKLVTFFGDTLYDIARNKDIERLLPIVGQEVAQRIIDGLNQYEELGALRLLDELGVPPHIGDSVITIWEQQAYEQIKKNPYLLTAFMADLSAIDAYALDRLKMKEDAPERLIAYAKQVMFNGFNSGNTCLETSKVKYQLNRLLGKALGTKAFDEAVEQGELLVHDSLVQVKSMDIVESSVASIIKHLHEKTYSPALAKQVDSVIDTFELGVGFSLTEEQRNAVLQCCTNSITLLTGGAGCGKTTVIEAICYALESLNQTKQVILMALAGKAAQRITEATGREAMTIAGFMHNVKPEDIDDDAVIIVDEASMVDILSLLKVLKRVPKRGRIILTGDQEQLPPVGVGLGLHVLVNLSLANPHLSVVKRQSESSGIPNIASAIRNYPANKIEVPFTQYKGLGNGVSFIDCEPSNIEAMCMKVYKELGGNGTDDNVVLLSSVKHQEGGVVNLNSHVYDEFALGEKLTLEHTELGNVNHNIDGRPLKVGEMVMFTRNDYKKDIRNGSVGKVLSFNDETVTIDFEGNIVELALNDLCNIERAYAMTVHKSQGSQYERVIIVVKNSRNIDRHLLYTAVTRAKKQAIFVGCRCTFYSALQKSNALNRRTLLHNHFERVVDNR</sequence>
<evidence type="ECO:0000313" key="4">
    <source>
        <dbReference type="EMBL" id="TLX46410.1"/>
    </source>
</evidence>
<keyword evidence="1" id="KW-0547">Nucleotide-binding</keyword>
<dbReference type="CDD" id="cd17933">
    <property type="entry name" value="DEXSc_RecD-like"/>
    <property type="match status" value="1"/>
</dbReference>
<comment type="caution">
    <text evidence="4">The sequence shown here is derived from an EMBL/GenBank/DDBJ whole genome shotgun (WGS) entry which is preliminary data.</text>
</comment>
<gene>
    <name evidence="4" type="ORF">C1E24_13660</name>
</gene>
<keyword evidence="2" id="KW-0067">ATP-binding</keyword>
<dbReference type="Gene3D" id="2.30.30.940">
    <property type="match status" value="1"/>
</dbReference>
<dbReference type="PANTHER" id="PTHR43788">
    <property type="entry name" value="DNA2/NAM7 HELICASE FAMILY MEMBER"/>
    <property type="match status" value="1"/>
</dbReference>
<dbReference type="AlphaFoldDB" id="A0A5R9PZT5"/>
<dbReference type="EMBL" id="PPSW01000022">
    <property type="protein sequence ID" value="TLX46410.1"/>
    <property type="molecule type" value="Genomic_DNA"/>
</dbReference>
<dbReference type="Gene3D" id="1.10.10.2220">
    <property type="match status" value="1"/>
</dbReference>
<dbReference type="InterPro" id="IPR050534">
    <property type="entry name" value="Coronavir_polyprotein_1ab"/>
</dbReference>
<organism evidence="4 5">
    <name type="scientific">Pseudoalteromonas phenolica</name>
    <dbReference type="NCBI Taxonomy" id="161398"/>
    <lineage>
        <taxon>Bacteria</taxon>
        <taxon>Pseudomonadati</taxon>
        <taxon>Pseudomonadota</taxon>
        <taxon>Gammaproteobacteria</taxon>
        <taxon>Alteromonadales</taxon>
        <taxon>Pseudoalteromonadaceae</taxon>
        <taxon>Pseudoalteromonas</taxon>
    </lineage>
</organism>
<dbReference type="InterPro" id="IPR003593">
    <property type="entry name" value="AAA+_ATPase"/>
</dbReference>
<dbReference type="Pfam" id="PF13538">
    <property type="entry name" value="UvrD_C_2"/>
    <property type="match status" value="1"/>
</dbReference>
<proteinExistence type="predicted"/>
<reference evidence="4 5" key="1">
    <citation type="submission" date="2018-01" db="EMBL/GenBank/DDBJ databases">
        <title>Co-occurrence of chitin degradation, pigmentation and bioactivity in marine Pseudoalteromonas.</title>
        <authorList>
            <person name="Paulsen S."/>
            <person name="Gram L."/>
            <person name="Machado H."/>
        </authorList>
    </citation>
    <scope>NUCLEOTIDE SEQUENCE [LARGE SCALE GENOMIC DNA]</scope>
    <source>
        <strain evidence="4 5">S3663</strain>
    </source>
</reference>
<dbReference type="PANTHER" id="PTHR43788:SF6">
    <property type="entry name" value="DNA HELICASE B"/>
    <property type="match status" value="1"/>
</dbReference>
<dbReference type="SUPFAM" id="SSF52540">
    <property type="entry name" value="P-loop containing nucleoside triphosphate hydrolases"/>
    <property type="match status" value="2"/>
</dbReference>
<evidence type="ECO:0000259" key="3">
    <source>
        <dbReference type="SMART" id="SM00382"/>
    </source>
</evidence>
<dbReference type="InterPro" id="IPR027785">
    <property type="entry name" value="UvrD-like_helicase_C"/>
</dbReference>
<evidence type="ECO:0000256" key="2">
    <source>
        <dbReference type="ARBA" id="ARBA00022840"/>
    </source>
</evidence>
<dbReference type="Pfam" id="PF13604">
    <property type="entry name" value="AAA_30"/>
    <property type="match status" value="1"/>
</dbReference>
<dbReference type="CDD" id="cd18809">
    <property type="entry name" value="SF1_C_RecD"/>
    <property type="match status" value="1"/>
</dbReference>
<feature type="domain" description="AAA+ ATPase" evidence="3">
    <location>
        <begin position="341"/>
        <end position="469"/>
    </location>
</feature>
<dbReference type="Proteomes" id="UP000309186">
    <property type="component" value="Unassembled WGS sequence"/>
</dbReference>
<dbReference type="InterPro" id="IPR027417">
    <property type="entry name" value="P-loop_NTPase"/>
</dbReference>
<evidence type="ECO:0000256" key="1">
    <source>
        <dbReference type="ARBA" id="ARBA00022741"/>
    </source>
</evidence>
<dbReference type="OrthoDB" id="9763659at2"/>
<dbReference type="GO" id="GO:0003678">
    <property type="term" value="F:DNA helicase activity"/>
    <property type="evidence" value="ECO:0007669"/>
    <property type="project" value="UniProtKB-ARBA"/>
</dbReference>
<dbReference type="RefSeq" id="WP_138482313.1">
    <property type="nucleotide sequence ID" value="NZ_PPSW01000022.1"/>
</dbReference>
<dbReference type="Gene3D" id="3.40.50.300">
    <property type="entry name" value="P-loop containing nucleotide triphosphate hydrolases"/>
    <property type="match status" value="2"/>
</dbReference>
<dbReference type="GO" id="GO:0005524">
    <property type="term" value="F:ATP binding"/>
    <property type="evidence" value="ECO:0007669"/>
    <property type="project" value="UniProtKB-KW"/>
</dbReference>
<dbReference type="Pfam" id="PF14490">
    <property type="entry name" value="HHH_RecD2"/>
    <property type="match status" value="1"/>
</dbReference>
<name>A0A5R9PZT5_9GAMM</name>